<evidence type="ECO:0000313" key="1">
    <source>
        <dbReference type="EMBL" id="EKE84031.1"/>
    </source>
</evidence>
<proteinExistence type="predicted"/>
<dbReference type="Proteomes" id="UP000006759">
    <property type="component" value="Unassembled WGS sequence"/>
</dbReference>
<sequence>MALIKYEYSKPTLMLCFKGDFYALFMVKPHFLKNAFKRLSLNT</sequence>
<gene>
    <name evidence="1" type="ORF">OUI_1545</name>
</gene>
<protein>
    <submittedName>
        <fullName evidence="1">Uncharacterized protein</fullName>
    </submittedName>
</protein>
<dbReference type="AlphaFoldDB" id="K2JKP5"/>
<comment type="caution">
    <text evidence="1">The sequence shown here is derived from an EMBL/GenBank/DDBJ whole genome shotgun (WGS) entry which is preliminary data.</text>
</comment>
<reference evidence="1 2" key="1">
    <citation type="submission" date="2012-08" db="EMBL/GenBank/DDBJ databases">
        <title>Comparative Sequence Analysis of H. pylori isolates.</title>
        <authorList>
            <person name="Blanchard T.G."/>
            <person name="Czinn S.J."/>
            <person name="McCracken C.M."/>
            <person name="Abolude K.A."/>
            <person name="Shefchek K.S."/>
            <person name="Maroo A.M."/>
            <person name="Santana-Cruz I.S."/>
            <person name="Tallon L.J."/>
            <person name="Ficke F.W.F."/>
        </authorList>
    </citation>
    <scope>NUCLEOTIDE SEQUENCE [LARGE SCALE GENOMIC DNA]</scope>
    <source>
        <strain evidence="1 2">R036d</strain>
    </source>
</reference>
<accession>K2JKP5</accession>
<dbReference type="PATRIC" id="fig|1145113.3.peg.1505"/>
<dbReference type="EMBL" id="AMOT01000008">
    <property type="protein sequence ID" value="EKE84031.1"/>
    <property type="molecule type" value="Genomic_DNA"/>
</dbReference>
<organism evidence="1 2">
    <name type="scientific">Helicobacter pylori R036d</name>
    <dbReference type="NCBI Taxonomy" id="1145113"/>
    <lineage>
        <taxon>Bacteria</taxon>
        <taxon>Pseudomonadati</taxon>
        <taxon>Campylobacterota</taxon>
        <taxon>Epsilonproteobacteria</taxon>
        <taxon>Campylobacterales</taxon>
        <taxon>Helicobacteraceae</taxon>
        <taxon>Helicobacter</taxon>
    </lineage>
</organism>
<evidence type="ECO:0000313" key="2">
    <source>
        <dbReference type="Proteomes" id="UP000006759"/>
    </source>
</evidence>
<name>K2JKP5_HELPX</name>